<dbReference type="GO" id="GO:0003700">
    <property type="term" value="F:DNA-binding transcription factor activity"/>
    <property type="evidence" value="ECO:0007669"/>
    <property type="project" value="InterPro"/>
</dbReference>
<dbReference type="EMBL" id="CP078073">
    <property type="protein sequence ID" value="QXL90120.1"/>
    <property type="molecule type" value="Genomic_DNA"/>
</dbReference>
<dbReference type="GO" id="GO:0003677">
    <property type="term" value="F:DNA binding"/>
    <property type="evidence" value="ECO:0007669"/>
    <property type="project" value="UniProtKB-KW"/>
</dbReference>
<dbReference type="InterPro" id="IPR036388">
    <property type="entry name" value="WH-like_DNA-bd_sf"/>
</dbReference>
<reference evidence="5 6" key="1">
    <citation type="submission" date="2021-07" db="EMBL/GenBank/DDBJ databases">
        <title>Karlodiniumbacter phycospheric gen. nov., sp. nov., a phycosphere bacterium isolated from karlodinium veneficum.</title>
        <authorList>
            <person name="Peng Y."/>
            <person name="Jiang L."/>
            <person name="Lee J."/>
        </authorList>
    </citation>
    <scope>NUCLEOTIDE SEQUENCE</scope>
    <source>
        <strain evidence="5 6">N5</strain>
    </source>
</reference>
<evidence type="ECO:0000256" key="1">
    <source>
        <dbReference type="ARBA" id="ARBA00023015"/>
    </source>
</evidence>
<protein>
    <submittedName>
        <fullName evidence="5">MarR family transcriptional regulator</fullName>
    </submittedName>
</protein>
<dbReference type="PROSITE" id="PS01117">
    <property type="entry name" value="HTH_MARR_1"/>
    <property type="match status" value="1"/>
</dbReference>
<evidence type="ECO:0000256" key="3">
    <source>
        <dbReference type="ARBA" id="ARBA00023163"/>
    </source>
</evidence>
<organism evidence="5">
    <name type="scientific">Gymnodinialimonas phycosphaerae</name>
    <dbReference type="NCBI Taxonomy" id="2841589"/>
    <lineage>
        <taxon>Bacteria</taxon>
        <taxon>Pseudomonadati</taxon>
        <taxon>Pseudomonadota</taxon>
        <taxon>Alphaproteobacteria</taxon>
        <taxon>Rhodobacterales</taxon>
        <taxon>Paracoccaceae</taxon>
        <taxon>Gymnodinialimonas</taxon>
    </lineage>
</organism>
<keyword evidence="6" id="KW-1185">Reference proteome</keyword>
<gene>
    <name evidence="5" type="ORF">KUL25_18435</name>
</gene>
<evidence type="ECO:0000313" key="6">
    <source>
        <dbReference type="Proteomes" id="UP000693972"/>
    </source>
</evidence>
<dbReference type="InterPro" id="IPR036390">
    <property type="entry name" value="WH_DNA-bd_sf"/>
</dbReference>
<keyword evidence="2" id="KW-0238">DNA-binding</keyword>
<dbReference type="InterPro" id="IPR000835">
    <property type="entry name" value="HTH_MarR-typ"/>
</dbReference>
<proteinExistence type="predicted"/>
<dbReference type="SMART" id="SM00347">
    <property type="entry name" value="HTH_MARR"/>
    <property type="match status" value="1"/>
</dbReference>
<dbReference type="AlphaFoldDB" id="A0A975TZ27"/>
<name>A0A975TZ27_9RHOB</name>
<evidence type="ECO:0000313" key="5">
    <source>
        <dbReference type="EMBL" id="QXL90120.1"/>
    </source>
</evidence>
<dbReference type="Gene3D" id="1.10.10.10">
    <property type="entry name" value="Winged helix-like DNA-binding domain superfamily/Winged helix DNA-binding domain"/>
    <property type="match status" value="1"/>
</dbReference>
<dbReference type="GO" id="GO:0006950">
    <property type="term" value="P:response to stress"/>
    <property type="evidence" value="ECO:0007669"/>
    <property type="project" value="TreeGrafter"/>
</dbReference>
<dbReference type="EMBL" id="JAIMBW010000001">
    <property type="protein sequence ID" value="MBY4894739.1"/>
    <property type="molecule type" value="Genomic_DNA"/>
</dbReference>
<evidence type="ECO:0000259" key="4">
    <source>
        <dbReference type="PROSITE" id="PS50995"/>
    </source>
</evidence>
<sequence length="152" mass="16467">MPGHLIRRLQQISISVFSDRMRALGHDLTAPQFATLAVLARAPGIDQATLAGMIAHDRPTIGGVVERLEAKGLVTRHQNEKDRRAKVLALTDEGAALFQHLLPYVRDIQPDILPGLTESERTEFIRLAAKVAEAGNASARAPLVSKPAHDAT</sequence>
<dbReference type="PANTHER" id="PTHR33164:SF95">
    <property type="entry name" value="TRANSCRIPTIONAL REGULATOR"/>
    <property type="match status" value="1"/>
</dbReference>
<dbReference type="SUPFAM" id="SSF46785">
    <property type="entry name" value="Winged helix' DNA-binding domain"/>
    <property type="match status" value="1"/>
</dbReference>
<keyword evidence="3" id="KW-0804">Transcription</keyword>
<accession>A0A975TZ27</accession>
<feature type="domain" description="HTH marR-type" evidence="4">
    <location>
        <begin position="2"/>
        <end position="133"/>
    </location>
</feature>
<dbReference type="InterPro" id="IPR023187">
    <property type="entry name" value="Tscrpt_reg_MarR-type_CS"/>
</dbReference>
<dbReference type="PRINTS" id="PR00598">
    <property type="entry name" value="HTHMARR"/>
</dbReference>
<dbReference type="Pfam" id="PF12802">
    <property type="entry name" value="MarR_2"/>
    <property type="match status" value="1"/>
</dbReference>
<dbReference type="PANTHER" id="PTHR33164">
    <property type="entry name" value="TRANSCRIPTIONAL REGULATOR, MARR FAMILY"/>
    <property type="match status" value="1"/>
</dbReference>
<keyword evidence="1" id="KW-0805">Transcription regulation</keyword>
<dbReference type="PROSITE" id="PS50995">
    <property type="entry name" value="HTH_MARR_2"/>
    <property type="match status" value="1"/>
</dbReference>
<dbReference type="InterPro" id="IPR039422">
    <property type="entry name" value="MarR/SlyA-like"/>
</dbReference>
<dbReference type="Proteomes" id="UP000693972">
    <property type="component" value="Unassembled WGS sequence"/>
</dbReference>
<evidence type="ECO:0000256" key="2">
    <source>
        <dbReference type="ARBA" id="ARBA00023125"/>
    </source>
</evidence>